<proteinExistence type="predicted"/>
<dbReference type="InterPro" id="IPR036291">
    <property type="entry name" value="NAD(P)-bd_dom_sf"/>
</dbReference>
<accession>A0ABY5Y8A1</accession>
<organism evidence="2 3">
    <name type="scientific">Maribacter litopenaei</name>
    <dbReference type="NCBI Taxonomy" id="2976127"/>
    <lineage>
        <taxon>Bacteria</taxon>
        <taxon>Pseudomonadati</taxon>
        <taxon>Bacteroidota</taxon>
        <taxon>Flavobacteriia</taxon>
        <taxon>Flavobacteriales</taxon>
        <taxon>Flavobacteriaceae</taxon>
        <taxon>Maribacter</taxon>
    </lineage>
</organism>
<protein>
    <submittedName>
        <fullName evidence="2">NAD(P)-binding domain-containing protein</fullName>
    </submittedName>
</protein>
<dbReference type="Proteomes" id="UP001059209">
    <property type="component" value="Chromosome"/>
</dbReference>
<reference evidence="2" key="1">
    <citation type="submission" date="2022-09" db="EMBL/GenBank/DDBJ databases">
        <title>Maribacter litopenaei sp. nov., isolated from the intestinal tract of the Pacific White Shrimp, Litopenaeus vannamei.</title>
        <authorList>
            <person name="Kim S.Y."/>
            <person name="Hwang C.Y."/>
        </authorList>
    </citation>
    <scope>NUCLEOTIDE SEQUENCE</scope>
    <source>
        <strain evidence="2">HL-LV01</strain>
    </source>
</reference>
<dbReference type="Gene3D" id="3.40.50.720">
    <property type="entry name" value="NAD(P)-binding Rossmann-like Domain"/>
    <property type="match status" value="1"/>
</dbReference>
<dbReference type="EMBL" id="CP104205">
    <property type="protein sequence ID" value="UWX55255.1"/>
    <property type="molecule type" value="Genomic_DNA"/>
</dbReference>
<evidence type="ECO:0000313" key="2">
    <source>
        <dbReference type="EMBL" id="UWX55255.1"/>
    </source>
</evidence>
<gene>
    <name evidence="2" type="ORF">NYZ99_01140</name>
</gene>
<keyword evidence="3" id="KW-1185">Reference proteome</keyword>
<feature type="domain" description="6-phosphogluconate dehydrogenase NADP-binding" evidence="1">
    <location>
        <begin position="5"/>
        <end position="81"/>
    </location>
</feature>
<evidence type="ECO:0000313" key="3">
    <source>
        <dbReference type="Proteomes" id="UP001059209"/>
    </source>
</evidence>
<name>A0ABY5Y8A1_9FLAO</name>
<dbReference type="Pfam" id="PF03446">
    <property type="entry name" value="NAD_binding_2"/>
    <property type="match status" value="1"/>
</dbReference>
<dbReference type="RefSeq" id="WP_260573116.1">
    <property type="nucleotide sequence ID" value="NZ_CP104205.1"/>
</dbReference>
<dbReference type="InterPro" id="IPR006115">
    <property type="entry name" value="6PGDH_NADP-bd"/>
</dbReference>
<dbReference type="SUPFAM" id="SSF51735">
    <property type="entry name" value="NAD(P)-binding Rossmann-fold domains"/>
    <property type="match status" value="1"/>
</dbReference>
<sequence length="91" mass="10119">MNKVIGVLGCGWLGLHLAKNLLEQGFTVKGTTTSKDKMDSLTHLGIDSYLIQISESEIKGNLAAFLDGIDFLIINIPTETTWQRTQRKLRT</sequence>
<evidence type="ECO:0000259" key="1">
    <source>
        <dbReference type="Pfam" id="PF03446"/>
    </source>
</evidence>